<keyword evidence="3" id="KW-1185">Reference proteome</keyword>
<keyword evidence="1" id="KW-0472">Membrane</keyword>
<keyword evidence="1" id="KW-1133">Transmembrane helix</keyword>
<sequence length="39" mass="4595">MSIEENRIIPNRQLCFVQHSLKSPVVVVSICFFSLWILF</sequence>
<keyword evidence="1" id="KW-0812">Transmembrane</keyword>
<organism evidence="2 3">
    <name type="scientific">Ruminococcus callidus ATCC 27760</name>
    <dbReference type="NCBI Taxonomy" id="411473"/>
    <lineage>
        <taxon>Bacteria</taxon>
        <taxon>Bacillati</taxon>
        <taxon>Bacillota</taxon>
        <taxon>Clostridia</taxon>
        <taxon>Eubacteriales</taxon>
        <taxon>Oscillospiraceae</taxon>
        <taxon>Ruminococcus</taxon>
    </lineage>
</organism>
<dbReference type="Proteomes" id="UP000016662">
    <property type="component" value="Unassembled WGS sequence"/>
</dbReference>
<evidence type="ECO:0000256" key="1">
    <source>
        <dbReference type="SAM" id="Phobius"/>
    </source>
</evidence>
<accession>U2MDS6</accession>
<protein>
    <submittedName>
        <fullName evidence="2">Uncharacterized protein</fullName>
    </submittedName>
</protein>
<proteinExistence type="predicted"/>
<name>U2MDS6_9FIRM</name>
<dbReference type="HOGENOM" id="CLU_3316450_0_0_9"/>
<evidence type="ECO:0000313" key="2">
    <source>
        <dbReference type="EMBL" id="ERJ97453.1"/>
    </source>
</evidence>
<dbReference type="EMBL" id="AWVF01000025">
    <property type="protein sequence ID" value="ERJ97453.1"/>
    <property type="molecule type" value="Genomic_DNA"/>
</dbReference>
<reference evidence="2 3" key="1">
    <citation type="submission" date="2013-07" db="EMBL/GenBank/DDBJ databases">
        <authorList>
            <person name="Weinstock G."/>
            <person name="Sodergren E."/>
            <person name="Wylie T."/>
            <person name="Fulton L."/>
            <person name="Fulton R."/>
            <person name="Fronick C."/>
            <person name="O'Laughlin M."/>
            <person name="Godfrey J."/>
            <person name="Miner T."/>
            <person name="Herter B."/>
            <person name="Appelbaum E."/>
            <person name="Cordes M."/>
            <person name="Lek S."/>
            <person name="Wollam A."/>
            <person name="Pepin K.H."/>
            <person name="Palsikar V.B."/>
            <person name="Mitreva M."/>
            <person name="Wilson R.K."/>
        </authorList>
    </citation>
    <scope>NUCLEOTIDE SEQUENCE [LARGE SCALE GENOMIC DNA]</scope>
    <source>
        <strain evidence="2 3">ATCC 27760</strain>
    </source>
</reference>
<gene>
    <name evidence="2" type="ORF">RUMCAL_00153</name>
</gene>
<dbReference type="AlphaFoldDB" id="U2MDS6"/>
<comment type="caution">
    <text evidence="2">The sequence shown here is derived from an EMBL/GenBank/DDBJ whole genome shotgun (WGS) entry which is preliminary data.</text>
</comment>
<feature type="transmembrane region" description="Helical" evidence="1">
    <location>
        <begin position="21"/>
        <end position="38"/>
    </location>
</feature>
<evidence type="ECO:0000313" key="3">
    <source>
        <dbReference type="Proteomes" id="UP000016662"/>
    </source>
</evidence>